<protein>
    <submittedName>
        <fullName evidence="1">Uncharacterized protein</fullName>
    </submittedName>
</protein>
<evidence type="ECO:0000313" key="2">
    <source>
        <dbReference type="Proteomes" id="UP001163603"/>
    </source>
</evidence>
<gene>
    <name evidence="1" type="ORF">Pint_24008</name>
</gene>
<accession>A0ACC0YLF7</accession>
<reference evidence="2" key="1">
    <citation type="journal article" date="2023" name="G3 (Bethesda)">
        <title>Genome assembly and association tests identify interacting loci associated with vigor, precocity, and sex in interspecific pistachio rootstocks.</title>
        <authorList>
            <person name="Palmer W."/>
            <person name="Jacygrad E."/>
            <person name="Sagayaradj S."/>
            <person name="Cavanaugh K."/>
            <person name="Han R."/>
            <person name="Bertier L."/>
            <person name="Beede B."/>
            <person name="Kafkas S."/>
            <person name="Golino D."/>
            <person name="Preece J."/>
            <person name="Michelmore R."/>
        </authorList>
    </citation>
    <scope>NUCLEOTIDE SEQUENCE [LARGE SCALE GENOMIC DNA]</scope>
</reference>
<name>A0ACC0YLF7_9ROSI</name>
<evidence type="ECO:0000313" key="1">
    <source>
        <dbReference type="EMBL" id="KAJ0038259.1"/>
    </source>
</evidence>
<keyword evidence="2" id="KW-1185">Reference proteome</keyword>
<proteinExistence type="predicted"/>
<sequence>MLIFFFMWGFVKCCPWCSTSEVLQFFLADSFFMGSTYFAYWFFLLFLYKA</sequence>
<dbReference type="Proteomes" id="UP001163603">
    <property type="component" value="Chromosome 6"/>
</dbReference>
<organism evidence="1 2">
    <name type="scientific">Pistacia integerrima</name>
    <dbReference type="NCBI Taxonomy" id="434235"/>
    <lineage>
        <taxon>Eukaryota</taxon>
        <taxon>Viridiplantae</taxon>
        <taxon>Streptophyta</taxon>
        <taxon>Embryophyta</taxon>
        <taxon>Tracheophyta</taxon>
        <taxon>Spermatophyta</taxon>
        <taxon>Magnoliopsida</taxon>
        <taxon>eudicotyledons</taxon>
        <taxon>Gunneridae</taxon>
        <taxon>Pentapetalae</taxon>
        <taxon>rosids</taxon>
        <taxon>malvids</taxon>
        <taxon>Sapindales</taxon>
        <taxon>Anacardiaceae</taxon>
        <taxon>Pistacia</taxon>
    </lineage>
</organism>
<comment type="caution">
    <text evidence="1">The sequence shown here is derived from an EMBL/GenBank/DDBJ whole genome shotgun (WGS) entry which is preliminary data.</text>
</comment>
<dbReference type="EMBL" id="CM047741">
    <property type="protein sequence ID" value="KAJ0038259.1"/>
    <property type="molecule type" value="Genomic_DNA"/>
</dbReference>